<feature type="coiled-coil region" evidence="2">
    <location>
        <begin position="4"/>
        <end position="31"/>
    </location>
</feature>
<dbReference type="InterPro" id="IPR017552">
    <property type="entry name" value="PHI/rmpB"/>
</dbReference>
<feature type="domain" description="SIS" evidence="3">
    <location>
        <begin position="29"/>
        <end position="172"/>
    </location>
</feature>
<sequence length="185" mass="20122">MQTVQYVNEIIEELERTAHQLTDEEAEKLVNQIIEAKKVFVAGAGRSGLMAKSFAMRMMHMGIDSFVVGETITPSLEKDDILIVGSGSGETKSLVSMAQKAKDIGASVALITIAPDSTIGRLADITIKIPAQVKSETSGEKVTIQPMGSLFEQSLLLFFDAVILRFMNKKGLDSQTMYGKHANLE</sequence>
<dbReference type="EMBL" id="QYTV02000004">
    <property type="protein sequence ID" value="RST74235.1"/>
    <property type="molecule type" value="Genomic_DNA"/>
</dbReference>
<comment type="caution">
    <text evidence="4">The sequence shown here is derived from an EMBL/GenBank/DDBJ whole genome shotgun (WGS) entry which is preliminary data.</text>
</comment>
<accession>A0A429XZK9</accession>
<comment type="similarity">
    <text evidence="1">Belongs to the SIS family. PHI subfamily.</text>
</comment>
<dbReference type="OrthoDB" id="9797832at2"/>
<evidence type="ECO:0000256" key="2">
    <source>
        <dbReference type="SAM" id="Coils"/>
    </source>
</evidence>
<dbReference type="Proteomes" id="UP000287156">
    <property type="component" value="Unassembled WGS sequence"/>
</dbReference>
<name>A0A429XZK9_9BACI</name>
<dbReference type="GO" id="GO:0097367">
    <property type="term" value="F:carbohydrate derivative binding"/>
    <property type="evidence" value="ECO:0007669"/>
    <property type="project" value="InterPro"/>
</dbReference>
<dbReference type="PANTHER" id="PTHR43443">
    <property type="entry name" value="3-HEXULOSE-6-PHOSPHATE ISOMERASE"/>
    <property type="match status" value="1"/>
</dbReference>
<evidence type="ECO:0000313" key="5">
    <source>
        <dbReference type="Proteomes" id="UP000287156"/>
    </source>
</evidence>
<gene>
    <name evidence="4" type="primary">hxlB</name>
    <name evidence="4" type="ORF">D4T97_011205</name>
</gene>
<dbReference type="InterPro" id="IPR001347">
    <property type="entry name" value="SIS_dom"/>
</dbReference>
<dbReference type="PROSITE" id="PS51464">
    <property type="entry name" value="SIS"/>
    <property type="match status" value="1"/>
</dbReference>
<organism evidence="4 5">
    <name type="scientific">Siminovitchia acidinfaciens</name>
    <dbReference type="NCBI Taxonomy" id="2321395"/>
    <lineage>
        <taxon>Bacteria</taxon>
        <taxon>Bacillati</taxon>
        <taxon>Bacillota</taxon>
        <taxon>Bacilli</taxon>
        <taxon>Bacillales</taxon>
        <taxon>Bacillaceae</taxon>
        <taxon>Siminovitchia</taxon>
    </lineage>
</organism>
<dbReference type="InterPro" id="IPR046348">
    <property type="entry name" value="SIS_dom_sf"/>
</dbReference>
<dbReference type="GO" id="GO:1901135">
    <property type="term" value="P:carbohydrate derivative metabolic process"/>
    <property type="evidence" value="ECO:0007669"/>
    <property type="project" value="InterPro"/>
</dbReference>
<reference evidence="4" key="1">
    <citation type="submission" date="2018-12" db="EMBL/GenBank/DDBJ databases">
        <authorList>
            <person name="Sun L."/>
            <person name="Chen Z."/>
        </authorList>
    </citation>
    <scope>NUCLEOTIDE SEQUENCE [LARGE SCALE GENOMIC DNA]</scope>
    <source>
        <strain evidence="4">3-2-2</strain>
    </source>
</reference>
<dbReference type="AlphaFoldDB" id="A0A429XZK9"/>
<dbReference type="CDD" id="cd05005">
    <property type="entry name" value="SIS_PHI"/>
    <property type="match status" value="1"/>
</dbReference>
<evidence type="ECO:0000256" key="1">
    <source>
        <dbReference type="ARBA" id="ARBA00009235"/>
    </source>
</evidence>
<evidence type="ECO:0000259" key="3">
    <source>
        <dbReference type="PROSITE" id="PS51464"/>
    </source>
</evidence>
<dbReference type="PANTHER" id="PTHR43443:SF1">
    <property type="entry name" value="3-HEXULOSE-6-PHOSPHATE ISOMERASE"/>
    <property type="match status" value="1"/>
</dbReference>
<dbReference type="Pfam" id="PF01380">
    <property type="entry name" value="SIS"/>
    <property type="match status" value="1"/>
</dbReference>
<dbReference type="SUPFAM" id="SSF53697">
    <property type="entry name" value="SIS domain"/>
    <property type="match status" value="1"/>
</dbReference>
<keyword evidence="2" id="KW-0175">Coiled coil</keyword>
<dbReference type="RefSeq" id="WP_126050693.1">
    <property type="nucleotide sequence ID" value="NZ_QYTV02000004.1"/>
</dbReference>
<evidence type="ECO:0000313" key="4">
    <source>
        <dbReference type="EMBL" id="RST74235.1"/>
    </source>
</evidence>
<protein>
    <submittedName>
        <fullName evidence="4">6-phospho-3-hexuloisomerase</fullName>
    </submittedName>
</protein>
<dbReference type="Gene3D" id="3.40.50.10490">
    <property type="entry name" value="Glucose-6-phosphate isomerase like protein, domain 1"/>
    <property type="match status" value="1"/>
</dbReference>
<dbReference type="NCBIfam" id="TIGR03127">
    <property type="entry name" value="RuMP_HxlB"/>
    <property type="match status" value="1"/>
</dbReference>
<proteinExistence type="inferred from homology"/>
<keyword evidence="5" id="KW-1185">Reference proteome</keyword>
<dbReference type="GO" id="GO:0016853">
    <property type="term" value="F:isomerase activity"/>
    <property type="evidence" value="ECO:0007669"/>
    <property type="project" value="UniProtKB-KW"/>
</dbReference>